<proteinExistence type="predicted"/>
<dbReference type="PANTHER" id="PTHR43078:SF6">
    <property type="entry name" value="UDP-GLUCURONIC ACID DECARBOXYLASE 1"/>
    <property type="match status" value="1"/>
</dbReference>
<evidence type="ECO:0000256" key="2">
    <source>
        <dbReference type="ARBA" id="ARBA00022793"/>
    </source>
</evidence>
<evidence type="ECO:0000259" key="5">
    <source>
        <dbReference type="Pfam" id="PF01370"/>
    </source>
</evidence>
<keyword evidence="2" id="KW-0210">Decarboxylase</keyword>
<evidence type="ECO:0000256" key="1">
    <source>
        <dbReference type="ARBA" id="ARBA00001911"/>
    </source>
</evidence>
<dbReference type="InterPro" id="IPR036291">
    <property type="entry name" value="NAD(P)-bd_dom_sf"/>
</dbReference>
<reference evidence="7" key="1">
    <citation type="journal article" date="2019" name="Int. J. Syst. Evol. Microbiol.">
        <title>The Global Catalogue of Microorganisms (GCM) 10K type strain sequencing project: providing services to taxonomists for standard genome sequencing and annotation.</title>
        <authorList>
            <consortium name="The Broad Institute Genomics Platform"/>
            <consortium name="The Broad Institute Genome Sequencing Center for Infectious Disease"/>
            <person name="Wu L."/>
            <person name="Ma J."/>
        </authorList>
    </citation>
    <scope>NUCLEOTIDE SEQUENCE [LARGE SCALE GENOMIC DNA]</scope>
    <source>
        <strain evidence="7">JCM 9687</strain>
    </source>
</reference>
<sequence length="329" mass="35362">MSHRHFRRAVVTGGAGFLGAHLCRSLVETGTDVLCVDDFSTGDPRNVADLAGSDRFRAVRHDVTEPWEVPGPVDLVAHLASLASPEHYQRLPVETILVGGSGCRNALELAAAKGARFVLTSTSEVYGDPREHPQRESYWGNVNPIGPRAVYDEGKRYAEALTLAFARQRGVDAGIVRLFNTYGPGMAEDDGRMVPSFIRSALRGDPLVVLGSGEQTRSLCWVGDTVRGILDLARHGGTGPINIGNPDERTVLDVAELVRELTGTRSAIEHHTAATDDPARRCPDIALAATLLGWTPRVELRTGLRWAVDGLAAEWGLPLPAAGRSAVGR</sequence>
<keyword evidence="4" id="KW-0456">Lyase</keyword>
<comment type="caution">
    <text evidence="6">The sequence shown here is derived from an EMBL/GenBank/DDBJ whole genome shotgun (WGS) entry which is preliminary data.</text>
</comment>
<dbReference type="EMBL" id="BAAAYK010000038">
    <property type="protein sequence ID" value="GAA3358093.1"/>
    <property type="molecule type" value="Genomic_DNA"/>
</dbReference>
<accession>A0ABP6RNQ9</accession>
<evidence type="ECO:0000256" key="3">
    <source>
        <dbReference type="ARBA" id="ARBA00023027"/>
    </source>
</evidence>
<protein>
    <submittedName>
        <fullName evidence="6">SDR family oxidoreductase</fullName>
    </submittedName>
</protein>
<dbReference type="InterPro" id="IPR044516">
    <property type="entry name" value="UXS-like"/>
</dbReference>
<dbReference type="Gene3D" id="3.90.25.10">
    <property type="entry name" value="UDP-galactose 4-epimerase, domain 1"/>
    <property type="match status" value="1"/>
</dbReference>
<gene>
    <name evidence="6" type="ORF">GCM10020366_28810</name>
</gene>
<keyword evidence="3" id="KW-0520">NAD</keyword>
<dbReference type="Proteomes" id="UP001500483">
    <property type="component" value="Unassembled WGS sequence"/>
</dbReference>
<dbReference type="PANTHER" id="PTHR43078">
    <property type="entry name" value="UDP-GLUCURONIC ACID DECARBOXYLASE-RELATED"/>
    <property type="match status" value="1"/>
</dbReference>
<keyword evidence="7" id="KW-1185">Reference proteome</keyword>
<dbReference type="RefSeq" id="WP_344927010.1">
    <property type="nucleotide sequence ID" value="NZ_BAAAYK010000038.1"/>
</dbReference>
<evidence type="ECO:0000256" key="4">
    <source>
        <dbReference type="ARBA" id="ARBA00023239"/>
    </source>
</evidence>
<dbReference type="Pfam" id="PF01370">
    <property type="entry name" value="Epimerase"/>
    <property type="match status" value="1"/>
</dbReference>
<comment type="cofactor">
    <cofactor evidence="1">
        <name>NAD(+)</name>
        <dbReference type="ChEBI" id="CHEBI:57540"/>
    </cofactor>
</comment>
<name>A0ABP6RNQ9_9PSEU</name>
<evidence type="ECO:0000313" key="6">
    <source>
        <dbReference type="EMBL" id="GAA3358093.1"/>
    </source>
</evidence>
<evidence type="ECO:0000313" key="7">
    <source>
        <dbReference type="Proteomes" id="UP001500483"/>
    </source>
</evidence>
<dbReference type="Gene3D" id="3.40.50.720">
    <property type="entry name" value="NAD(P)-binding Rossmann-like Domain"/>
    <property type="match status" value="1"/>
</dbReference>
<feature type="domain" description="NAD-dependent epimerase/dehydratase" evidence="5">
    <location>
        <begin position="10"/>
        <end position="244"/>
    </location>
</feature>
<dbReference type="SUPFAM" id="SSF51735">
    <property type="entry name" value="NAD(P)-binding Rossmann-fold domains"/>
    <property type="match status" value="1"/>
</dbReference>
<organism evidence="6 7">
    <name type="scientific">Saccharopolyspora gregorii</name>
    <dbReference type="NCBI Taxonomy" id="33914"/>
    <lineage>
        <taxon>Bacteria</taxon>
        <taxon>Bacillati</taxon>
        <taxon>Actinomycetota</taxon>
        <taxon>Actinomycetes</taxon>
        <taxon>Pseudonocardiales</taxon>
        <taxon>Pseudonocardiaceae</taxon>
        <taxon>Saccharopolyspora</taxon>
    </lineage>
</organism>
<dbReference type="InterPro" id="IPR001509">
    <property type="entry name" value="Epimerase_deHydtase"/>
</dbReference>